<dbReference type="EMBL" id="DTHG01000076">
    <property type="protein sequence ID" value="HGW92063.1"/>
    <property type="molecule type" value="Genomic_DNA"/>
</dbReference>
<evidence type="ECO:0000259" key="3">
    <source>
        <dbReference type="Pfam" id="PF00535"/>
    </source>
</evidence>
<evidence type="ECO:0000313" key="5">
    <source>
        <dbReference type="EMBL" id="HGW92063.1"/>
    </source>
</evidence>
<dbReference type="InterPro" id="IPR029044">
    <property type="entry name" value="Nucleotide-diphossugar_trans"/>
</dbReference>
<feature type="domain" description="Glycosyltransferase 2-like" evidence="3">
    <location>
        <begin position="4"/>
        <end position="133"/>
    </location>
</feature>
<keyword evidence="2" id="KW-0472">Membrane</keyword>
<dbReference type="Gene3D" id="3.90.550.10">
    <property type="entry name" value="Spore Coat Polysaccharide Biosynthesis Protein SpsA, Chain A"/>
    <property type="match status" value="1"/>
</dbReference>
<dbReference type="Pfam" id="PF02709">
    <property type="entry name" value="Glyco_transf_7C"/>
    <property type="match status" value="1"/>
</dbReference>
<accession>A0A7C4Y698</accession>
<comment type="caution">
    <text evidence="5">The sequence shown here is derived from an EMBL/GenBank/DDBJ whole genome shotgun (WGS) entry which is preliminary data.</text>
</comment>
<dbReference type="PANTHER" id="PTHR43179:SF7">
    <property type="entry name" value="RHAMNOSYLTRANSFERASE WBBL"/>
    <property type="match status" value="1"/>
</dbReference>
<reference evidence="5" key="1">
    <citation type="journal article" date="2020" name="mSystems">
        <title>Genome- and Community-Level Interaction Insights into Carbon Utilization and Element Cycling Functions of Hydrothermarchaeota in Hydrothermal Sediment.</title>
        <authorList>
            <person name="Zhou Z."/>
            <person name="Liu Y."/>
            <person name="Xu W."/>
            <person name="Pan J."/>
            <person name="Luo Z.H."/>
            <person name="Li M."/>
        </authorList>
    </citation>
    <scope>NUCLEOTIDE SEQUENCE [LARGE SCALE GENOMIC DNA]</scope>
    <source>
        <strain evidence="5">SpSt-780</strain>
    </source>
</reference>
<evidence type="ECO:0000256" key="2">
    <source>
        <dbReference type="SAM" id="Phobius"/>
    </source>
</evidence>
<dbReference type="PANTHER" id="PTHR43179">
    <property type="entry name" value="RHAMNOSYLTRANSFERASE WBBL"/>
    <property type="match status" value="1"/>
</dbReference>
<sequence>MKITIGIVNYNSINDTKRLIESIIKNKPIFPYEIVVLDNFSKDESRKILSEMKDIKVIFKSRNTGFGRGCNDIARRSKGEFILFLNPDVIVNESSIDNLVKFMDRNREVGVCGGKLLNLDGTIQYSCRRFPTFFNVFFGRETFLTKLYPYNRFTRDYMCMDMDYEKDNEVDWLRGAVLMVRREAFEKLNGFDERFFLFLEDTDLCYRMRMEGYKVFYVSDAIFYHRLGGCMAKDLIKTRVIHNYSFYKYFKKYMKNKIISFLLDFAFISRLIMIIYFTTIEEFFYGSR</sequence>
<name>A0A7C4Y698_UNCW3</name>
<feature type="domain" description="Galactosyltransferase C-terminal" evidence="4">
    <location>
        <begin position="164"/>
        <end position="220"/>
    </location>
</feature>
<dbReference type="Pfam" id="PF00535">
    <property type="entry name" value="Glycos_transf_2"/>
    <property type="match status" value="1"/>
</dbReference>
<keyword evidence="2" id="KW-1133">Transmembrane helix</keyword>
<organism evidence="5">
    <name type="scientific">candidate division WOR-3 bacterium</name>
    <dbReference type="NCBI Taxonomy" id="2052148"/>
    <lineage>
        <taxon>Bacteria</taxon>
        <taxon>Bacteria division WOR-3</taxon>
    </lineage>
</organism>
<feature type="transmembrane region" description="Helical" evidence="2">
    <location>
        <begin position="258"/>
        <end position="278"/>
    </location>
</feature>
<evidence type="ECO:0000259" key="4">
    <source>
        <dbReference type="Pfam" id="PF02709"/>
    </source>
</evidence>
<dbReference type="GO" id="GO:0016740">
    <property type="term" value="F:transferase activity"/>
    <property type="evidence" value="ECO:0007669"/>
    <property type="project" value="UniProtKB-KW"/>
</dbReference>
<dbReference type="InterPro" id="IPR027791">
    <property type="entry name" value="Galactosyl_T_C"/>
</dbReference>
<protein>
    <submittedName>
        <fullName evidence="5">Glycosyltransferase family 2 protein</fullName>
    </submittedName>
</protein>
<dbReference type="CDD" id="cd04186">
    <property type="entry name" value="GT_2_like_c"/>
    <property type="match status" value="1"/>
</dbReference>
<dbReference type="AlphaFoldDB" id="A0A7C4Y698"/>
<proteinExistence type="predicted"/>
<dbReference type="InterPro" id="IPR001173">
    <property type="entry name" value="Glyco_trans_2-like"/>
</dbReference>
<gene>
    <name evidence="5" type="ORF">ENV67_05935</name>
</gene>
<dbReference type="SUPFAM" id="SSF53448">
    <property type="entry name" value="Nucleotide-diphospho-sugar transferases"/>
    <property type="match status" value="1"/>
</dbReference>
<evidence type="ECO:0000256" key="1">
    <source>
        <dbReference type="ARBA" id="ARBA00022679"/>
    </source>
</evidence>
<keyword evidence="1 5" id="KW-0808">Transferase</keyword>
<keyword evidence="2" id="KW-0812">Transmembrane</keyword>